<evidence type="ECO:0000256" key="2">
    <source>
        <dbReference type="SAM" id="MobiDB-lite"/>
    </source>
</evidence>
<feature type="compositionally biased region" description="Basic and acidic residues" evidence="2">
    <location>
        <begin position="838"/>
        <end position="856"/>
    </location>
</feature>
<feature type="region of interest" description="Disordered" evidence="2">
    <location>
        <begin position="594"/>
        <end position="890"/>
    </location>
</feature>
<feature type="compositionally biased region" description="Low complexity" evidence="2">
    <location>
        <begin position="637"/>
        <end position="647"/>
    </location>
</feature>
<dbReference type="Pfam" id="PF12757">
    <property type="entry name" value="Eisosome1"/>
    <property type="match status" value="1"/>
</dbReference>
<feature type="region of interest" description="Disordered" evidence="2">
    <location>
        <begin position="405"/>
        <end position="509"/>
    </location>
</feature>
<feature type="compositionally biased region" description="Polar residues" evidence="2">
    <location>
        <begin position="813"/>
        <end position="827"/>
    </location>
</feature>
<feature type="compositionally biased region" description="Low complexity" evidence="2">
    <location>
        <begin position="864"/>
        <end position="875"/>
    </location>
</feature>
<feature type="compositionally biased region" description="Basic and acidic residues" evidence="2">
    <location>
        <begin position="594"/>
        <end position="612"/>
    </location>
</feature>
<feature type="compositionally biased region" description="Basic and acidic residues" evidence="2">
    <location>
        <begin position="648"/>
        <end position="683"/>
    </location>
</feature>
<dbReference type="PANTHER" id="PTHR28298">
    <property type="entry name" value="EISOSOME PROTEIN 1"/>
    <property type="match status" value="1"/>
</dbReference>
<reference evidence="3" key="1">
    <citation type="submission" date="2014-02" db="EMBL/GenBank/DDBJ databases">
        <authorList>
            <person name="Genoscope - CEA"/>
        </authorList>
    </citation>
    <scope>NUCLEOTIDE SEQUENCE</scope>
    <source>
        <strain evidence="3">LS3</strain>
    </source>
</reference>
<dbReference type="InterPro" id="IPR024527">
    <property type="entry name" value="Eisosome1"/>
</dbReference>
<feature type="compositionally biased region" description="Basic and acidic residues" evidence="2">
    <location>
        <begin position="692"/>
        <end position="704"/>
    </location>
</feature>
<comment type="similarity">
    <text evidence="1">Belongs to the EIS1 family.</text>
</comment>
<dbReference type="AlphaFoldDB" id="A0A060T506"/>
<evidence type="ECO:0000256" key="1">
    <source>
        <dbReference type="ARBA" id="ARBA00008528"/>
    </source>
</evidence>
<dbReference type="EMBL" id="HG937692">
    <property type="protein sequence ID" value="CDP35904.1"/>
    <property type="molecule type" value="Genomic_DNA"/>
</dbReference>
<feature type="compositionally biased region" description="Basic and acidic residues" evidence="2">
    <location>
        <begin position="1046"/>
        <end position="1057"/>
    </location>
</feature>
<proteinExistence type="inferred from homology"/>
<feature type="compositionally biased region" description="Low complexity" evidence="2">
    <location>
        <begin position="7"/>
        <end position="20"/>
    </location>
</feature>
<name>A0A060T506_BLAAD</name>
<feature type="compositionally biased region" description="Basic and acidic residues" evidence="2">
    <location>
        <begin position="622"/>
        <end position="632"/>
    </location>
</feature>
<gene>
    <name evidence="3" type="ORF">GNLVRS02_ARAD1B00418g</name>
</gene>
<feature type="compositionally biased region" description="Low complexity" evidence="2">
    <location>
        <begin position="778"/>
        <end position="792"/>
    </location>
</feature>
<feature type="region of interest" description="Disordered" evidence="2">
    <location>
        <begin position="902"/>
        <end position="1057"/>
    </location>
</feature>
<feature type="compositionally biased region" description="Basic and acidic residues" evidence="2">
    <location>
        <begin position="719"/>
        <end position="748"/>
    </location>
</feature>
<reference evidence="3" key="2">
    <citation type="submission" date="2014-06" db="EMBL/GenBank/DDBJ databases">
        <title>The complete genome of Blastobotrys (Arxula) adeninivorans LS3 - a yeast of biotechnological interest.</title>
        <authorList>
            <person name="Kunze G."/>
            <person name="Gaillardin C."/>
            <person name="Czernicka M."/>
            <person name="Durrens P."/>
            <person name="Martin T."/>
            <person name="Boer E."/>
            <person name="Gabaldon T."/>
            <person name="Cruz J."/>
            <person name="Talla E."/>
            <person name="Marck C."/>
            <person name="Goffeau A."/>
            <person name="Barbe V."/>
            <person name="Baret P."/>
            <person name="Baronian K."/>
            <person name="Beier S."/>
            <person name="Bleykasten C."/>
            <person name="Bode R."/>
            <person name="Casaregola S."/>
            <person name="Despons L."/>
            <person name="Fairhead C."/>
            <person name="Giersberg M."/>
            <person name="Gierski P."/>
            <person name="Hahnel U."/>
            <person name="Hartmann A."/>
            <person name="Jankowska D."/>
            <person name="Jubin C."/>
            <person name="Jung P."/>
            <person name="Lafontaine I."/>
            <person name="Leh-Louis V."/>
            <person name="Lemaire M."/>
            <person name="Marcet-Houben M."/>
            <person name="Mascher M."/>
            <person name="Morel G."/>
            <person name="Richard G.-F."/>
            <person name="Riechen J."/>
            <person name="Sacerdot C."/>
            <person name="Sarkar A."/>
            <person name="Savel G."/>
            <person name="Schacherer J."/>
            <person name="Sherman D."/>
            <person name="Straub M.-L."/>
            <person name="Stein N."/>
            <person name="Thierry A."/>
            <person name="Trautwein-Schult A."/>
            <person name="Westhof E."/>
            <person name="Worch S."/>
            <person name="Dujon B."/>
            <person name="Souciet J.-L."/>
            <person name="Wincker P."/>
            <person name="Scholz U."/>
            <person name="Neuveglise N."/>
        </authorList>
    </citation>
    <scope>NUCLEOTIDE SEQUENCE</scope>
    <source>
        <strain evidence="3">LS3</strain>
    </source>
</reference>
<feature type="compositionally biased region" description="Low complexity" evidence="2">
    <location>
        <begin position="708"/>
        <end position="718"/>
    </location>
</feature>
<dbReference type="PANTHER" id="PTHR28298:SF1">
    <property type="entry name" value="EISOSOME PROTEIN 1"/>
    <property type="match status" value="1"/>
</dbReference>
<organism evidence="3">
    <name type="scientific">Blastobotrys adeninivorans</name>
    <name type="common">Yeast</name>
    <name type="synonym">Arxula adeninivorans</name>
    <dbReference type="NCBI Taxonomy" id="409370"/>
    <lineage>
        <taxon>Eukaryota</taxon>
        <taxon>Fungi</taxon>
        <taxon>Dikarya</taxon>
        <taxon>Ascomycota</taxon>
        <taxon>Saccharomycotina</taxon>
        <taxon>Dipodascomycetes</taxon>
        <taxon>Dipodascales</taxon>
        <taxon>Trichomonascaceae</taxon>
        <taxon>Blastobotrys</taxon>
    </lineage>
</organism>
<feature type="region of interest" description="Disordered" evidence="2">
    <location>
        <begin position="1"/>
        <end position="42"/>
    </location>
</feature>
<protein>
    <submittedName>
        <fullName evidence="3">ARAD1B00418p</fullName>
    </submittedName>
</protein>
<feature type="compositionally biased region" description="Low complexity" evidence="2">
    <location>
        <begin position="924"/>
        <end position="933"/>
    </location>
</feature>
<feature type="compositionally biased region" description="Basic and acidic residues" evidence="2">
    <location>
        <begin position="902"/>
        <end position="923"/>
    </location>
</feature>
<dbReference type="GO" id="GO:0070941">
    <property type="term" value="P:eisosome assembly"/>
    <property type="evidence" value="ECO:0007669"/>
    <property type="project" value="TreeGrafter"/>
</dbReference>
<sequence>MSVAHPSSKSFTSDTTTTTTGAGSEHKSPSRHHSLITPKSTANAAAEYQYAKNRRYGVYSGPGTPVVGVPTRSSDTAAVLAAQSDLSLKLWHRESVSPKAASAALLANQTNSSPDIWQPSPNASAGAAAVLAKDRTRQSQKARNKPSMVALTKASTASQAALSAHHVPAHVQAANALPDAYAWNRTGGSPDAVRSASLRVHNDSQKLQEQRDHELSDSAAAAALYGGSSDLHRSATMPVNKMDLSLIEGRAREKAQERLSHLYLNSESGNVLKFSATGAAAAPEALPASQQEIQSRYLKERDHFIRDAAKNHEKIMQLARERAQKELYGIDRSVTEKNPLHNAIKMEVAALAIAEKQSAERMQNHGKIDIGGGKFMTQSEVEAIAQRNVKPVLDEIAEVAEKQRIEDEERRQAEEEARERQAEEHRLQQEMRAEDKRLRNEEKAKSKVERDKERAILKEKRAQEKAERKKRDAELKAERKLRQTELKHSRMSRLTELKHGKLSAKEQRKIRDQKLQAAVDEASHAEELARVEVQKLTALKEAAAAQLEQARLAEEEHQGEDGNEELAQAAAVVRQNKEEEFDRASTILEAAVEKHEALKEETRKAKERKDKDVLEEDEEEAKAEGDESKVADEGETAEATNEAGEVVALKDLDETADAEKVTQQHEVSHELKPTNTTEREMKGEMLPLSGFIKDKTVPEDKEAESIEAAEPAAKPTTETVKEPETAEPVKEPEVGAKEPVSESTKEPEVGVASESVATEPKPITVPGPAESIAKEPEPVTVSPPEVSEPTESAAKADAEPSKPLSERDVRSSYYGTTSNESLDSHAQSPLKEIEESDDKAHKTLDPLAKGKEKVTEEPAEPVEAETAAAEATAATETEEPVNGKSESVLETRAKEIAQAKIKAAEEKLKEAREAKEAKQKQTTESKAGAGSSESESKQSKKLFGSIRGKFSSLGRKDGQSGGRAPGRISKMEKHPLPTASDATAGLANVAARAVTEPVTKAEPKPKAEVTPASKPKAKPSKDEDVDLERTFSGFSDVDESAVAGASDKKEGVFKEQI</sequence>
<accession>A0A060T506</accession>
<feature type="compositionally biased region" description="Basic and acidic residues" evidence="2">
    <location>
        <begin position="794"/>
        <end position="810"/>
    </location>
</feature>
<evidence type="ECO:0000313" key="3">
    <source>
        <dbReference type="EMBL" id="CDP35904.1"/>
    </source>
</evidence>